<evidence type="ECO:0000313" key="1">
    <source>
        <dbReference type="EMBL" id="KFI98843.1"/>
    </source>
</evidence>
<proteinExistence type="predicted"/>
<keyword evidence="2" id="KW-1185">Reference proteome</keyword>
<dbReference type="AlphaFoldDB" id="A0A087DTJ3"/>
<dbReference type="Proteomes" id="UP000029055">
    <property type="component" value="Unassembled WGS sequence"/>
</dbReference>
<reference evidence="1 2" key="1">
    <citation type="submission" date="2014-03" db="EMBL/GenBank/DDBJ databases">
        <title>Genomics of Bifidobacteria.</title>
        <authorList>
            <person name="Ventura M."/>
            <person name="Milani C."/>
            <person name="Lugli G.A."/>
        </authorList>
    </citation>
    <scope>NUCLEOTIDE SEQUENCE [LARGE SCALE GENOMIC DNA]</scope>
    <source>
        <strain evidence="1 2">LMG 11597</strain>
    </source>
</reference>
<dbReference type="EMBL" id="JGZR01000016">
    <property type="protein sequence ID" value="KFI98843.1"/>
    <property type="molecule type" value="Genomic_DNA"/>
</dbReference>
<sequence>MGDIDYEELMARAERGAARPPLASFSGDDAARVVELMDGDADTFYRTVLGRPTLGEQRRGRERSVQRALRMPESLDDYASKAAKRDGLDNFSEYVRRLIERDAVAHRHDLAAA</sequence>
<dbReference type="RefSeq" id="WP_024463926.1">
    <property type="nucleotide sequence ID" value="NZ_QDAG01000004.1"/>
</dbReference>
<accession>A0A087DTJ3</accession>
<organism evidence="1 2">
    <name type="scientific">Bifidobacterium subtile</name>
    <dbReference type="NCBI Taxonomy" id="77635"/>
    <lineage>
        <taxon>Bacteria</taxon>
        <taxon>Bacillati</taxon>
        <taxon>Actinomycetota</taxon>
        <taxon>Actinomycetes</taxon>
        <taxon>Bifidobacteriales</taxon>
        <taxon>Bifidobacteriaceae</taxon>
        <taxon>Bifidobacterium</taxon>
    </lineage>
</organism>
<dbReference type="eggNOG" id="ENOG5032AIE">
    <property type="taxonomic scope" value="Bacteria"/>
</dbReference>
<evidence type="ECO:0000313" key="2">
    <source>
        <dbReference type="Proteomes" id="UP000029055"/>
    </source>
</evidence>
<name>A0A087DTJ3_9BIFI</name>
<comment type="caution">
    <text evidence="1">The sequence shown here is derived from an EMBL/GenBank/DDBJ whole genome shotgun (WGS) entry which is preliminary data.</text>
</comment>
<gene>
    <name evidence="1" type="ORF">BISU_2045</name>
</gene>
<protein>
    <submittedName>
        <fullName evidence="1">Toxin-antitoxin system protein</fullName>
    </submittedName>
</protein>